<dbReference type="AlphaFoldDB" id="A0A382GNF8"/>
<evidence type="ECO:0000256" key="1">
    <source>
        <dbReference type="SAM" id="Phobius"/>
    </source>
</evidence>
<proteinExistence type="predicted"/>
<evidence type="ECO:0000313" key="2">
    <source>
        <dbReference type="EMBL" id="SVB76315.1"/>
    </source>
</evidence>
<feature type="transmembrane region" description="Helical" evidence="1">
    <location>
        <begin position="14"/>
        <end position="31"/>
    </location>
</feature>
<feature type="transmembrane region" description="Helical" evidence="1">
    <location>
        <begin position="37"/>
        <end position="54"/>
    </location>
</feature>
<keyword evidence="1" id="KW-0472">Membrane</keyword>
<sequence length="68" mass="8085">MFKETRERSVRKSIGWRIVAVINSYIILAMYFTDSPLYNAIAMNVTGAVLYYVYERLWNNSKHGRYDE</sequence>
<keyword evidence="1" id="KW-1133">Transmembrane helix</keyword>
<keyword evidence="1" id="KW-0812">Transmembrane</keyword>
<reference evidence="2" key="1">
    <citation type="submission" date="2018-05" db="EMBL/GenBank/DDBJ databases">
        <authorList>
            <person name="Lanie J.A."/>
            <person name="Ng W.-L."/>
            <person name="Kazmierczak K.M."/>
            <person name="Andrzejewski T.M."/>
            <person name="Davidsen T.M."/>
            <person name="Wayne K.J."/>
            <person name="Tettelin H."/>
            <person name="Glass J.I."/>
            <person name="Rusch D."/>
            <person name="Podicherti R."/>
            <person name="Tsui H.-C.T."/>
            <person name="Winkler M.E."/>
        </authorList>
    </citation>
    <scope>NUCLEOTIDE SEQUENCE</scope>
</reference>
<dbReference type="EMBL" id="UINC01056368">
    <property type="protein sequence ID" value="SVB76315.1"/>
    <property type="molecule type" value="Genomic_DNA"/>
</dbReference>
<protein>
    <submittedName>
        <fullName evidence="2">Uncharacterized protein</fullName>
    </submittedName>
</protein>
<gene>
    <name evidence="2" type="ORF">METZ01_LOCUS229169</name>
</gene>
<accession>A0A382GNF8</accession>
<organism evidence="2">
    <name type="scientific">marine metagenome</name>
    <dbReference type="NCBI Taxonomy" id="408172"/>
    <lineage>
        <taxon>unclassified sequences</taxon>
        <taxon>metagenomes</taxon>
        <taxon>ecological metagenomes</taxon>
    </lineage>
</organism>
<name>A0A382GNF8_9ZZZZ</name>